<gene>
    <name evidence="2" type="ORF">FHR23_001948</name>
</gene>
<dbReference type="RefSeq" id="WP_184003361.1">
    <property type="nucleotide sequence ID" value="NZ_BAABIF010000002.1"/>
</dbReference>
<evidence type="ECO:0000313" key="2">
    <source>
        <dbReference type="EMBL" id="MBB5719010.1"/>
    </source>
</evidence>
<feature type="signal peptide" evidence="1">
    <location>
        <begin position="1"/>
        <end position="25"/>
    </location>
</feature>
<evidence type="ECO:0000256" key="1">
    <source>
        <dbReference type="SAM" id="SignalP"/>
    </source>
</evidence>
<feature type="chain" id="PRO_5032465301" evidence="1">
    <location>
        <begin position="26"/>
        <end position="62"/>
    </location>
</feature>
<accession>A0A840YZS5</accession>
<dbReference type="EMBL" id="JACIJI010000003">
    <property type="protein sequence ID" value="MBB5719010.1"/>
    <property type="molecule type" value="Genomic_DNA"/>
</dbReference>
<dbReference type="AlphaFoldDB" id="A0A840YZS5"/>
<sequence length="62" mass="6703">MTCNQHRKSLSIAMCVTLLLLFAHHRDRAEPAGAAPQTVGPGAHLELDMGKFRASAHIVLPD</sequence>
<protein>
    <submittedName>
        <fullName evidence="2">Uncharacterized protein</fullName>
    </submittedName>
</protein>
<comment type="caution">
    <text evidence="2">The sequence shown here is derived from an EMBL/GenBank/DDBJ whole genome shotgun (WGS) entry which is preliminary data.</text>
</comment>
<keyword evidence="3" id="KW-1185">Reference proteome</keyword>
<dbReference type="Proteomes" id="UP000554342">
    <property type="component" value="Unassembled WGS sequence"/>
</dbReference>
<evidence type="ECO:0000313" key="3">
    <source>
        <dbReference type="Proteomes" id="UP000554342"/>
    </source>
</evidence>
<keyword evidence="1" id="KW-0732">Signal</keyword>
<proteinExistence type="predicted"/>
<name>A0A840YZS5_9SPHN</name>
<reference evidence="2 3" key="1">
    <citation type="submission" date="2020-08" db="EMBL/GenBank/DDBJ databases">
        <title>Genomic Encyclopedia of Type Strains, Phase IV (KMG-IV): sequencing the most valuable type-strain genomes for metagenomic binning, comparative biology and taxonomic classification.</title>
        <authorList>
            <person name="Goeker M."/>
        </authorList>
    </citation>
    <scope>NUCLEOTIDE SEQUENCE [LARGE SCALE GENOMIC DNA]</scope>
    <source>
        <strain evidence="2 3">DSM 27203</strain>
    </source>
</reference>
<organism evidence="2 3">
    <name type="scientific">Stakelama sediminis</name>
    <dbReference type="NCBI Taxonomy" id="463200"/>
    <lineage>
        <taxon>Bacteria</taxon>
        <taxon>Pseudomonadati</taxon>
        <taxon>Pseudomonadota</taxon>
        <taxon>Alphaproteobacteria</taxon>
        <taxon>Sphingomonadales</taxon>
        <taxon>Sphingomonadaceae</taxon>
        <taxon>Stakelama</taxon>
    </lineage>
</organism>